<dbReference type="RefSeq" id="WP_337797892.1">
    <property type="nucleotide sequence ID" value="NZ_JACCHL010000001.1"/>
</dbReference>
<name>A0A7Y9XDU4_9ACTN</name>
<feature type="region of interest" description="Disordered" evidence="1">
    <location>
        <begin position="1"/>
        <end position="48"/>
    </location>
</feature>
<feature type="transmembrane region" description="Helical" evidence="2">
    <location>
        <begin position="61"/>
        <end position="82"/>
    </location>
</feature>
<evidence type="ECO:0000313" key="3">
    <source>
        <dbReference type="EMBL" id="NYH53981.1"/>
    </source>
</evidence>
<reference evidence="3 4" key="1">
    <citation type="submission" date="2020-07" db="EMBL/GenBank/DDBJ databases">
        <title>Sequencing the genomes of 1000 actinobacteria strains.</title>
        <authorList>
            <person name="Klenk H.-P."/>
        </authorList>
    </citation>
    <scope>NUCLEOTIDE SEQUENCE [LARGE SCALE GENOMIC DNA]</scope>
    <source>
        <strain evidence="3 4">DSM 45278</strain>
    </source>
</reference>
<dbReference type="Proteomes" id="UP000584931">
    <property type="component" value="Unassembled WGS sequence"/>
</dbReference>
<evidence type="ECO:0000256" key="2">
    <source>
        <dbReference type="SAM" id="Phobius"/>
    </source>
</evidence>
<evidence type="ECO:0000313" key="4">
    <source>
        <dbReference type="Proteomes" id="UP000584931"/>
    </source>
</evidence>
<keyword evidence="2" id="KW-0472">Membrane</keyword>
<proteinExistence type="predicted"/>
<feature type="compositionally biased region" description="Basic residues" evidence="1">
    <location>
        <begin position="25"/>
        <end position="46"/>
    </location>
</feature>
<keyword evidence="2" id="KW-0812">Transmembrane</keyword>
<keyword evidence="2" id="KW-1133">Transmembrane helix</keyword>
<dbReference type="EMBL" id="JACCHL010000001">
    <property type="protein sequence ID" value="NYH53981.1"/>
    <property type="molecule type" value="Genomic_DNA"/>
</dbReference>
<comment type="caution">
    <text evidence="3">The sequence shown here is derived from an EMBL/GenBank/DDBJ whole genome shotgun (WGS) entry which is preliminary data.</text>
</comment>
<sequence>MGSVAESGRRPARSGAGRWGARAHGGVRTRRRGGRGGRGGPSHRRGDHGGVIVEFAATVPFLMLALALVWQVLLLGVTAMYASHGAAEAARQAAVTPDDMARVDEEARKRVRAPWDGREAMTVEVVERDGARFAQVTLAMPVFLPGASGPWDVTGEARVVTEVEPRGVTP</sequence>
<organism evidence="3 4">
    <name type="scientific">Nocardiopsis sinuspersici</name>
    <dbReference type="NCBI Taxonomy" id="501010"/>
    <lineage>
        <taxon>Bacteria</taxon>
        <taxon>Bacillati</taxon>
        <taxon>Actinomycetota</taxon>
        <taxon>Actinomycetes</taxon>
        <taxon>Streptosporangiales</taxon>
        <taxon>Nocardiopsidaceae</taxon>
        <taxon>Nocardiopsis</taxon>
    </lineage>
</organism>
<evidence type="ECO:0008006" key="5">
    <source>
        <dbReference type="Google" id="ProtNLM"/>
    </source>
</evidence>
<accession>A0A7Y9XDU4</accession>
<protein>
    <recommendedName>
        <fullName evidence="5">Pilus assembly protein TadE</fullName>
    </recommendedName>
</protein>
<gene>
    <name evidence="3" type="ORF">HNR06_003570</name>
</gene>
<feature type="compositionally biased region" description="Low complexity" evidence="1">
    <location>
        <begin position="13"/>
        <end position="24"/>
    </location>
</feature>
<dbReference type="AlphaFoldDB" id="A0A7Y9XDU4"/>
<evidence type="ECO:0000256" key="1">
    <source>
        <dbReference type="SAM" id="MobiDB-lite"/>
    </source>
</evidence>